<name>A0ABT1JGT9_ACTCY</name>
<comment type="caution">
    <text evidence="1">The sequence shown here is derived from an EMBL/GenBank/DDBJ whole genome shotgun (WGS) entry which is preliminary data.</text>
</comment>
<dbReference type="RefSeq" id="WP_026418365.1">
    <property type="nucleotide sequence ID" value="NZ_AUBJ02000001.1"/>
</dbReference>
<organism evidence="1 2">
    <name type="scientific">Actinoalloteichus caeruleus DSM 43889</name>
    <dbReference type="NCBI Taxonomy" id="1120930"/>
    <lineage>
        <taxon>Bacteria</taxon>
        <taxon>Bacillati</taxon>
        <taxon>Actinomycetota</taxon>
        <taxon>Actinomycetes</taxon>
        <taxon>Pseudonocardiales</taxon>
        <taxon>Pseudonocardiaceae</taxon>
        <taxon>Actinoalloteichus</taxon>
        <taxon>Actinoalloteichus cyanogriseus</taxon>
    </lineage>
</organism>
<proteinExistence type="predicted"/>
<evidence type="ECO:0000313" key="1">
    <source>
        <dbReference type="EMBL" id="MCP2331712.1"/>
    </source>
</evidence>
<keyword evidence="2" id="KW-1185">Reference proteome</keyword>
<dbReference type="EMBL" id="AUBJ02000001">
    <property type="protein sequence ID" value="MCP2331712.1"/>
    <property type="molecule type" value="Genomic_DNA"/>
</dbReference>
<reference evidence="1 2" key="2">
    <citation type="submission" date="2022-06" db="EMBL/GenBank/DDBJ databases">
        <title>Genomic Encyclopedia of Type Strains, Phase I: the one thousand microbial genomes (KMG-I) project.</title>
        <authorList>
            <person name="Kyrpides N."/>
        </authorList>
    </citation>
    <scope>NUCLEOTIDE SEQUENCE [LARGE SCALE GENOMIC DNA]</scope>
    <source>
        <strain evidence="1 2">DSM 43889</strain>
    </source>
</reference>
<reference evidence="1 2" key="1">
    <citation type="submission" date="2013-07" db="EMBL/GenBank/DDBJ databases">
        <authorList>
            <consortium name="DOE Joint Genome Institute"/>
            <person name="Reeve W."/>
            <person name="Huntemann M."/>
            <person name="Han J."/>
            <person name="Chen A."/>
            <person name="Kyrpides N."/>
            <person name="Mavromatis K."/>
            <person name="Markowitz V."/>
            <person name="Palaniappan K."/>
            <person name="Ivanova N."/>
            <person name="Schaumberg A."/>
            <person name="Pati A."/>
            <person name="Liolios K."/>
            <person name="Nordberg H.P."/>
            <person name="Cantor M.N."/>
            <person name="Hua S.X."/>
            <person name="Woyke T."/>
        </authorList>
    </citation>
    <scope>NUCLEOTIDE SEQUENCE [LARGE SCALE GENOMIC DNA]</scope>
    <source>
        <strain evidence="1 2">DSM 43889</strain>
    </source>
</reference>
<evidence type="ECO:0008006" key="3">
    <source>
        <dbReference type="Google" id="ProtNLM"/>
    </source>
</evidence>
<gene>
    <name evidence="1" type="ORF">G443_001982</name>
</gene>
<dbReference type="Proteomes" id="UP000791080">
    <property type="component" value="Unassembled WGS sequence"/>
</dbReference>
<accession>A0ABT1JGT9</accession>
<protein>
    <recommendedName>
        <fullName evidence="3">Asp23/Gls24 family envelope stress response protein</fullName>
    </recommendedName>
</protein>
<evidence type="ECO:0000313" key="2">
    <source>
        <dbReference type="Proteomes" id="UP000791080"/>
    </source>
</evidence>
<sequence length="190" mass="20027">MNLDRSGDDQVLACGTPVGSLLALVADRAARRPDADSSTLARHVSGCAGCQRRLRELASGWEPVRREAAREVAVPPNLVEEALHGLATVRQRETSVEVVEAGGSIRVSRGALVLLVRQEVADFAAGTSTVGRPTVRVSADGVTVEVAARYGVRVPLAADALRRHLVASLDEHFGTAAPAVRVLVTDVLEP</sequence>